<gene>
    <name evidence="1" type="ORF">PR048_029236</name>
</gene>
<dbReference type="EMBL" id="JARBHB010000013">
    <property type="protein sequence ID" value="KAJ8870219.1"/>
    <property type="molecule type" value="Genomic_DNA"/>
</dbReference>
<proteinExistence type="predicted"/>
<evidence type="ECO:0000313" key="1">
    <source>
        <dbReference type="EMBL" id="KAJ8870219.1"/>
    </source>
</evidence>
<reference evidence="1 2" key="1">
    <citation type="submission" date="2023-02" db="EMBL/GenBank/DDBJ databases">
        <title>LHISI_Scaffold_Assembly.</title>
        <authorList>
            <person name="Stuart O.P."/>
            <person name="Cleave R."/>
            <person name="Magrath M.J.L."/>
            <person name="Mikheyev A.S."/>
        </authorList>
    </citation>
    <scope>NUCLEOTIDE SEQUENCE [LARGE SCALE GENOMIC DNA]</scope>
    <source>
        <strain evidence="1">Daus_M_001</strain>
        <tissue evidence="1">Leg muscle</tissue>
    </source>
</reference>
<name>A0ABQ9GCV8_9NEOP</name>
<comment type="caution">
    <text evidence="1">The sequence shown here is derived from an EMBL/GenBank/DDBJ whole genome shotgun (WGS) entry which is preliminary data.</text>
</comment>
<protein>
    <submittedName>
        <fullName evidence="1">Uncharacterized protein</fullName>
    </submittedName>
</protein>
<keyword evidence="2" id="KW-1185">Reference proteome</keyword>
<evidence type="ECO:0000313" key="2">
    <source>
        <dbReference type="Proteomes" id="UP001159363"/>
    </source>
</evidence>
<accession>A0ABQ9GCV8</accession>
<sequence>MNQATQGREIVVTRRAEHSVYKRQLRSGVSVGGGPPGSAVTERRLGEFKSGGERETPEKTILPAASSGTIPTCENPEVPRPGIEPGSPRWEAGSLTAQPPLPLICLEAILLVRVRGDQRGRPSNRCSIGQWMETPVSCKYGLADSDMRQRRSSTTTMSRPPRASASLRVVACIGTGRTMKNWNNILEYPRTHDVTMLA</sequence>
<dbReference type="Proteomes" id="UP001159363">
    <property type="component" value="Chromosome 12"/>
</dbReference>
<organism evidence="1 2">
    <name type="scientific">Dryococelus australis</name>
    <dbReference type="NCBI Taxonomy" id="614101"/>
    <lineage>
        <taxon>Eukaryota</taxon>
        <taxon>Metazoa</taxon>
        <taxon>Ecdysozoa</taxon>
        <taxon>Arthropoda</taxon>
        <taxon>Hexapoda</taxon>
        <taxon>Insecta</taxon>
        <taxon>Pterygota</taxon>
        <taxon>Neoptera</taxon>
        <taxon>Polyneoptera</taxon>
        <taxon>Phasmatodea</taxon>
        <taxon>Verophasmatodea</taxon>
        <taxon>Anareolatae</taxon>
        <taxon>Phasmatidae</taxon>
        <taxon>Eurycanthinae</taxon>
        <taxon>Dryococelus</taxon>
    </lineage>
</organism>